<keyword evidence="3" id="KW-1185">Reference proteome</keyword>
<organism evidence="2 3">
    <name type="scientific">Winogradskyella immobilis</name>
    <dbReference type="NCBI Taxonomy" id="2816852"/>
    <lineage>
        <taxon>Bacteria</taxon>
        <taxon>Pseudomonadati</taxon>
        <taxon>Bacteroidota</taxon>
        <taxon>Flavobacteriia</taxon>
        <taxon>Flavobacteriales</taxon>
        <taxon>Flavobacteriaceae</taxon>
        <taxon>Winogradskyella</taxon>
    </lineage>
</organism>
<comment type="caution">
    <text evidence="2">The sequence shown here is derived from an EMBL/GenBank/DDBJ whole genome shotgun (WGS) entry which is preliminary data.</text>
</comment>
<accession>A0ABS8EKJ3</accession>
<dbReference type="PROSITE" id="PS50828">
    <property type="entry name" value="SMR"/>
    <property type="match status" value="1"/>
</dbReference>
<dbReference type="EMBL" id="JAFMPT010000003">
    <property type="protein sequence ID" value="MCC1483721.1"/>
    <property type="molecule type" value="Genomic_DNA"/>
</dbReference>
<reference evidence="3" key="1">
    <citation type="submission" date="2021-03" db="EMBL/GenBank/DDBJ databases">
        <title>Genome of Cognatishimia sp. F0-27.</title>
        <authorList>
            <person name="Ping X."/>
        </authorList>
    </citation>
    <scope>NUCLEOTIDE SEQUENCE [LARGE SCALE GENOMIC DNA]</scope>
    <source>
        <strain evidence="3">E313</strain>
    </source>
</reference>
<proteinExistence type="predicted"/>
<evidence type="ECO:0000259" key="1">
    <source>
        <dbReference type="PROSITE" id="PS50828"/>
    </source>
</evidence>
<dbReference type="Pfam" id="PF01713">
    <property type="entry name" value="Smr"/>
    <property type="match status" value="1"/>
</dbReference>
<dbReference type="Gene3D" id="3.30.1370.110">
    <property type="match status" value="1"/>
</dbReference>
<dbReference type="InterPro" id="IPR036063">
    <property type="entry name" value="Smr_dom_sf"/>
</dbReference>
<evidence type="ECO:0000313" key="2">
    <source>
        <dbReference type="EMBL" id="MCC1483721.1"/>
    </source>
</evidence>
<protein>
    <submittedName>
        <fullName evidence="2">DNA mismatch repair protein MutS</fullName>
    </submittedName>
</protein>
<name>A0ABS8EKJ3_9FLAO</name>
<reference evidence="3" key="2">
    <citation type="submission" date="2023-07" db="EMBL/GenBank/DDBJ databases">
        <title>Genome of Winogradskyella sp. E313.</title>
        <authorList>
            <person name="Zhou Y."/>
        </authorList>
    </citation>
    <scope>NUCLEOTIDE SEQUENCE [LARGE SCALE GENOMIC DNA]</scope>
    <source>
        <strain evidence="3">E313</strain>
    </source>
</reference>
<dbReference type="InterPro" id="IPR002625">
    <property type="entry name" value="Smr_dom"/>
</dbReference>
<feature type="domain" description="Smr" evidence="1">
    <location>
        <begin position="111"/>
        <end position="181"/>
    </location>
</feature>
<sequence>MKIKVGDRVETIDDAVIGTVICIVDNTISIESEDGFEFEFSPNELIKLNTKDDVNLASFSNRSISEITKEKEGSKKRKVPTVKPKDRNRPMFVVDLHIHQLTDSTKGLTNFDMLNKQLDTARAQLEFAIRQRMQNIVFIHGVGEGVLKLELHTLLSRYNNVAFYDADYKTYGLGATEVKIFQNIKP</sequence>
<dbReference type="RefSeq" id="WP_227476168.1">
    <property type="nucleotide sequence ID" value="NZ_JAFMPT010000003.1"/>
</dbReference>
<dbReference type="Proteomes" id="UP000778797">
    <property type="component" value="Unassembled WGS sequence"/>
</dbReference>
<evidence type="ECO:0000313" key="3">
    <source>
        <dbReference type="Proteomes" id="UP000778797"/>
    </source>
</evidence>
<gene>
    <name evidence="2" type="ORF">J1C55_03880</name>
</gene>